<gene>
    <name evidence="6" type="ORF">J116_012495</name>
</gene>
<evidence type="ECO:0000259" key="5">
    <source>
        <dbReference type="PROSITE" id="PS50977"/>
    </source>
</evidence>
<evidence type="ECO:0000256" key="2">
    <source>
        <dbReference type="ARBA" id="ARBA00023125"/>
    </source>
</evidence>
<dbReference type="Pfam" id="PF00440">
    <property type="entry name" value="TetR_N"/>
    <property type="match status" value="1"/>
</dbReference>
<dbReference type="InterPro" id="IPR054156">
    <property type="entry name" value="YxaF_TetR_C"/>
</dbReference>
<dbReference type="GO" id="GO:0003677">
    <property type="term" value="F:DNA binding"/>
    <property type="evidence" value="ECO:0007669"/>
    <property type="project" value="UniProtKB-UniRule"/>
</dbReference>
<evidence type="ECO:0000256" key="4">
    <source>
        <dbReference type="PROSITE-ProRule" id="PRU00335"/>
    </source>
</evidence>
<dbReference type="Pfam" id="PF21993">
    <property type="entry name" value="TetR_C_13_2"/>
    <property type="match status" value="1"/>
</dbReference>
<dbReference type="InterPro" id="IPR036271">
    <property type="entry name" value="Tet_transcr_reg_TetR-rel_C_sf"/>
</dbReference>
<proteinExistence type="predicted"/>
<evidence type="ECO:0000313" key="6">
    <source>
        <dbReference type="EMBL" id="OEJ95183.1"/>
    </source>
</evidence>
<dbReference type="Proteomes" id="UP000095329">
    <property type="component" value="Unassembled WGS sequence"/>
</dbReference>
<keyword evidence="7" id="KW-1185">Reference proteome</keyword>
<name>A0A1D3DS78_9ACTN</name>
<accession>A0A1D3DS78</accession>
<evidence type="ECO:0000313" key="7">
    <source>
        <dbReference type="Proteomes" id="UP000095329"/>
    </source>
</evidence>
<evidence type="ECO:0000256" key="1">
    <source>
        <dbReference type="ARBA" id="ARBA00023015"/>
    </source>
</evidence>
<protein>
    <submittedName>
        <fullName evidence="6">TetR family transcriptional regulator</fullName>
    </submittedName>
</protein>
<dbReference type="PANTHER" id="PTHR47506:SF3">
    <property type="entry name" value="HTH-TYPE TRANSCRIPTIONAL REGULATOR LMRA"/>
    <property type="match status" value="1"/>
</dbReference>
<dbReference type="EMBL" id="ASHX02000001">
    <property type="protein sequence ID" value="OEJ95183.1"/>
    <property type="molecule type" value="Genomic_DNA"/>
</dbReference>
<reference evidence="6 7" key="1">
    <citation type="journal article" date="2013" name="Genome Announc.">
        <title>Genome Sequence of Streptomyces violaceusniger Strain SPC6, a Halotolerant Streptomycete That Exhibits Rapid Growth and Development.</title>
        <authorList>
            <person name="Chen X."/>
            <person name="Zhang B."/>
            <person name="Zhang W."/>
            <person name="Wu X."/>
            <person name="Zhang M."/>
            <person name="Chen T."/>
            <person name="Liu G."/>
            <person name="Dyson P."/>
        </authorList>
    </citation>
    <scope>NUCLEOTIDE SEQUENCE [LARGE SCALE GENOMIC DNA]</scope>
    <source>
        <strain evidence="6 7">SPC6</strain>
    </source>
</reference>
<dbReference type="Gene3D" id="1.10.357.10">
    <property type="entry name" value="Tetracycline Repressor, domain 2"/>
    <property type="match status" value="1"/>
</dbReference>
<sequence length="203" mass="21550">MQTAGTRDRIVVTAARLIQRQGYVGTGIKQIAKEAEATLGSVYHFFPGGKEAVAVAAIGHSGAEFGAFLRESLDGTEDPAEAVERCADRLARELRASGWTDGCPVTAAALETLGSDTGVQRACAEALRDWERLVFEKLTGAGFPAEDARDLATTVIGTLEGAEVTAQVRRSEEPLRVAGRHLARLLRSYARTDSTPPDRPGAG</sequence>
<comment type="caution">
    <text evidence="6">The sequence shown here is derived from an EMBL/GenBank/DDBJ whole genome shotgun (WGS) entry which is preliminary data.</text>
</comment>
<dbReference type="STRING" id="1306406.J116_012495"/>
<dbReference type="SUPFAM" id="SSF46689">
    <property type="entry name" value="Homeodomain-like"/>
    <property type="match status" value="1"/>
</dbReference>
<dbReference type="AlphaFoldDB" id="A0A1D3DS78"/>
<dbReference type="PANTHER" id="PTHR47506">
    <property type="entry name" value="TRANSCRIPTIONAL REGULATORY PROTEIN"/>
    <property type="match status" value="1"/>
</dbReference>
<keyword evidence="2 4" id="KW-0238">DNA-binding</keyword>
<dbReference type="PROSITE" id="PS50977">
    <property type="entry name" value="HTH_TETR_2"/>
    <property type="match status" value="1"/>
</dbReference>
<dbReference type="RefSeq" id="WP_023587411.1">
    <property type="nucleotide sequence ID" value="NZ_ASHX02000001.1"/>
</dbReference>
<evidence type="ECO:0000256" key="3">
    <source>
        <dbReference type="ARBA" id="ARBA00023163"/>
    </source>
</evidence>
<feature type="DNA-binding region" description="H-T-H motif" evidence="4">
    <location>
        <begin position="27"/>
        <end position="46"/>
    </location>
</feature>
<organism evidence="6 7">
    <name type="scientific">Streptomyces thermolilacinus SPC6</name>
    <dbReference type="NCBI Taxonomy" id="1306406"/>
    <lineage>
        <taxon>Bacteria</taxon>
        <taxon>Bacillati</taxon>
        <taxon>Actinomycetota</taxon>
        <taxon>Actinomycetes</taxon>
        <taxon>Kitasatosporales</taxon>
        <taxon>Streptomycetaceae</taxon>
        <taxon>Streptomyces</taxon>
    </lineage>
</organism>
<dbReference type="InterPro" id="IPR009057">
    <property type="entry name" value="Homeodomain-like_sf"/>
</dbReference>
<feature type="domain" description="HTH tetR-type" evidence="5">
    <location>
        <begin position="4"/>
        <end position="64"/>
    </location>
</feature>
<dbReference type="OrthoDB" id="4567939at2"/>
<dbReference type="eggNOG" id="COG1309">
    <property type="taxonomic scope" value="Bacteria"/>
</dbReference>
<keyword evidence="1" id="KW-0805">Transcription regulation</keyword>
<keyword evidence="3" id="KW-0804">Transcription</keyword>
<dbReference type="SUPFAM" id="SSF48498">
    <property type="entry name" value="Tetracyclin repressor-like, C-terminal domain"/>
    <property type="match status" value="1"/>
</dbReference>
<dbReference type="InterPro" id="IPR001647">
    <property type="entry name" value="HTH_TetR"/>
</dbReference>